<accession>A0A7N0VHD7</accession>
<dbReference type="InterPro" id="IPR002885">
    <property type="entry name" value="PPR_rpt"/>
</dbReference>
<dbReference type="Pfam" id="PF13041">
    <property type="entry name" value="PPR_2"/>
    <property type="match status" value="3"/>
</dbReference>
<feature type="repeat" description="PPR" evidence="3">
    <location>
        <begin position="412"/>
        <end position="446"/>
    </location>
</feature>
<dbReference type="SUPFAM" id="SSF81901">
    <property type="entry name" value="HCP-like"/>
    <property type="match status" value="1"/>
</dbReference>
<proteinExistence type="inferred from homology"/>
<reference evidence="4" key="1">
    <citation type="submission" date="2021-01" db="UniProtKB">
        <authorList>
            <consortium name="EnsemblPlants"/>
        </authorList>
    </citation>
    <scope>IDENTIFICATION</scope>
</reference>
<evidence type="ECO:0000313" key="4">
    <source>
        <dbReference type="EnsemblPlants" id="Kaladp0809s0136.1.v1.1.CDS.1"/>
    </source>
</evidence>
<feature type="repeat" description="PPR" evidence="3">
    <location>
        <begin position="342"/>
        <end position="376"/>
    </location>
</feature>
<dbReference type="Gene3D" id="1.25.40.10">
    <property type="entry name" value="Tetratricopeptide repeat domain"/>
    <property type="match status" value="3"/>
</dbReference>
<dbReference type="Gramene" id="Kaladp0809s0136.1.v1.1">
    <property type="protein sequence ID" value="Kaladp0809s0136.1.v1.1.CDS.1"/>
    <property type="gene ID" value="Kaladp0809s0136.v1.1"/>
</dbReference>
<dbReference type="InterPro" id="IPR011990">
    <property type="entry name" value="TPR-like_helical_dom_sf"/>
</dbReference>
<name>A0A7N0VHD7_KALFE</name>
<dbReference type="OMA" id="SHRFFRW"/>
<dbReference type="Pfam" id="PF01535">
    <property type="entry name" value="PPR"/>
    <property type="match status" value="3"/>
</dbReference>
<evidence type="ECO:0000256" key="2">
    <source>
        <dbReference type="ARBA" id="ARBA00022737"/>
    </source>
</evidence>
<feature type="repeat" description="PPR" evidence="3">
    <location>
        <begin position="377"/>
        <end position="411"/>
    </location>
</feature>
<organism evidence="4 5">
    <name type="scientific">Kalanchoe fedtschenkoi</name>
    <name type="common">Lavender scallops</name>
    <name type="synonym">South American air plant</name>
    <dbReference type="NCBI Taxonomy" id="63787"/>
    <lineage>
        <taxon>Eukaryota</taxon>
        <taxon>Viridiplantae</taxon>
        <taxon>Streptophyta</taxon>
        <taxon>Embryophyta</taxon>
        <taxon>Tracheophyta</taxon>
        <taxon>Spermatophyta</taxon>
        <taxon>Magnoliopsida</taxon>
        <taxon>eudicotyledons</taxon>
        <taxon>Gunneridae</taxon>
        <taxon>Pentapetalae</taxon>
        <taxon>Saxifragales</taxon>
        <taxon>Crassulaceae</taxon>
        <taxon>Kalanchoe</taxon>
    </lineage>
</organism>
<evidence type="ECO:0000256" key="3">
    <source>
        <dbReference type="PROSITE-ProRule" id="PRU00708"/>
    </source>
</evidence>
<dbReference type="PANTHER" id="PTHR46128:SF159">
    <property type="entry name" value="PENTACOTRIPEPTIDE-REPEAT REGION OF PRORP DOMAIN-CONTAINING PROTEIN"/>
    <property type="match status" value="1"/>
</dbReference>
<dbReference type="Pfam" id="PF12854">
    <property type="entry name" value="PPR_1"/>
    <property type="match status" value="1"/>
</dbReference>
<evidence type="ECO:0008006" key="6">
    <source>
        <dbReference type="Google" id="ProtNLM"/>
    </source>
</evidence>
<dbReference type="InterPro" id="IPR050872">
    <property type="entry name" value="PPR_P_subfamily"/>
</dbReference>
<keyword evidence="2" id="KW-0677">Repeat</keyword>
<dbReference type="AlphaFoldDB" id="A0A7N0VHD7"/>
<feature type="repeat" description="PPR" evidence="3">
    <location>
        <begin position="272"/>
        <end position="306"/>
    </location>
</feature>
<evidence type="ECO:0000313" key="5">
    <source>
        <dbReference type="Proteomes" id="UP000594263"/>
    </source>
</evidence>
<feature type="repeat" description="PPR" evidence="3">
    <location>
        <begin position="169"/>
        <end position="203"/>
    </location>
</feature>
<dbReference type="NCBIfam" id="TIGR00756">
    <property type="entry name" value="PPR"/>
    <property type="match status" value="7"/>
</dbReference>
<evidence type="ECO:0000256" key="1">
    <source>
        <dbReference type="ARBA" id="ARBA00007626"/>
    </source>
</evidence>
<feature type="repeat" description="PPR" evidence="3">
    <location>
        <begin position="307"/>
        <end position="341"/>
    </location>
</feature>
<feature type="repeat" description="PPR" evidence="3">
    <location>
        <begin position="447"/>
        <end position="481"/>
    </location>
</feature>
<comment type="similarity">
    <text evidence="1">Belongs to the PPR family. P subfamily.</text>
</comment>
<protein>
    <recommendedName>
        <fullName evidence="6">Pentatricopeptide repeat-containing protein</fullName>
    </recommendedName>
</protein>
<dbReference type="PROSITE" id="PS51375">
    <property type="entry name" value="PPR"/>
    <property type="match status" value="8"/>
</dbReference>
<sequence>MFRLLRSCSSLRIRIYAISCCQNSHLFAVAATFHHQQQLASSRPDRIHCNSPYQLSISAKNPFFLNRRGFCCAAGSDVDAEAGEQSDDEIVEGFRREDSGADPEEVNKVCKVIDELFAIDRNMEAVLDDCNFTLSTGLVVAVLERFKHARKPAYRFFCWAGGRPDYAHDSTAYNAMMSIFGKTRQFETMVPLLHEMGEKGLLTIETFSIAIKAFAAAKERKKAVGMFDLMRKYKFEVGVETVNVLLDNLGRAKLGKEANALFEKLKDSFTPDMRTYTALLCGWCKIKNLLEAGRVWNEMVDKGFKPDLVAHHTMLEGLLRGKKRSDAVKLFRVMKVQGPAPNVRTYTLLIRDMCKHMKMEEAVELYDEMLESGIEPDAAIFTCLMTGYGNQRKMDKVYGVLQEMKEKGCPPDGHTYNALIKLMTNRRMAEDALRLYQKMVKSDIQPTIHTFNMLIKCFFICGNYDICFELWDEMKYKGCCPDDNTYTLLVSGLIRQGKSDEACKYIEEMLGKGMKAPQLDLNKFASDISRGGKPNALQEMARKMKLAGKLEMCDFFTRCAEMTRRRVKGRSFQ</sequence>
<dbReference type="PANTHER" id="PTHR46128">
    <property type="entry name" value="MITOCHONDRIAL GROUP I INTRON SPLICING FACTOR CCM1"/>
    <property type="match status" value="1"/>
</dbReference>
<dbReference type="EnsemblPlants" id="Kaladp0809s0136.1.v1.1">
    <property type="protein sequence ID" value="Kaladp0809s0136.1.v1.1.CDS.1"/>
    <property type="gene ID" value="Kaladp0809s0136.v1.1"/>
</dbReference>
<keyword evidence="5" id="KW-1185">Reference proteome</keyword>
<dbReference type="Proteomes" id="UP000594263">
    <property type="component" value="Unplaced"/>
</dbReference>
<feature type="repeat" description="PPR" evidence="3">
    <location>
        <begin position="482"/>
        <end position="516"/>
    </location>
</feature>